<dbReference type="NCBIfam" id="NF008425">
    <property type="entry name" value="PRK11259.1"/>
    <property type="match status" value="1"/>
</dbReference>
<comment type="similarity">
    <text evidence="2">Belongs to the MSOX/MTOX family.</text>
</comment>
<evidence type="ECO:0000256" key="5">
    <source>
        <dbReference type="ARBA" id="ARBA00023002"/>
    </source>
</evidence>
<evidence type="ECO:0000256" key="2">
    <source>
        <dbReference type="ARBA" id="ARBA00010989"/>
    </source>
</evidence>
<keyword evidence="4" id="KW-0274">FAD</keyword>
<dbReference type="Gene3D" id="3.50.50.60">
    <property type="entry name" value="FAD/NAD(P)-binding domain"/>
    <property type="match status" value="1"/>
</dbReference>
<evidence type="ECO:0000256" key="4">
    <source>
        <dbReference type="ARBA" id="ARBA00022827"/>
    </source>
</evidence>
<reference evidence="7 8" key="1">
    <citation type="journal article" date="2018" name="Sci. Rep.">
        <title>Raphidocelis subcapitata (=Pseudokirchneriella subcapitata) provides an insight into genome evolution and environmental adaptations in the Sphaeropleales.</title>
        <authorList>
            <person name="Suzuki S."/>
            <person name="Yamaguchi H."/>
            <person name="Nakajima N."/>
            <person name="Kawachi M."/>
        </authorList>
    </citation>
    <scope>NUCLEOTIDE SEQUENCE [LARGE SCALE GENOMIC DNA]</scope>
    <source>
        <strain evidence="7 8">NIES-35</strain>
    </source>
</reference>
<dbReference type="InterPro" id="IPR006076">
    <property type="entry name" value="FAD-dep_OxRdtase"/>
</dbReference>
<dbReference type="SUPFAM" id="SSF51905">
    <property type="entry name" value="FAD/NAD(P)-binding domain"/>
    <property type="match status" value="1"/>
</dbReference>
<evidence type="ECO:0000313" key="8">
    <source>
        <dbReference type="Proteomes" id="UP000247498"/>
    </source>
</evidence>
<dbReference type="Proteomes" id="UP000247498">
    <property type="component" value="Unassembled WGS sequence"/>
</dbReference>
<dbReference type="OrthoDB" id="424974at2759"/>
<evidence type="ECO:0000313" key="7">
    <source>
        <dbReference type="EMBL" id="GBF88702.1"/>
    </source>
</evidence>
<dbReference type="SUPFAM" id="SSF54373">
    <property type="entry name" value="FAD-linked reductases, C-terminal domain"/>
    <property type="match status" value="1"/>
</dbReference>
<dbReference type="FunCoup" id="A0A2V0NQ46">
    <property type="interactions" value="211"/>
</dbReference>
<dbReference type="InterPro" id="IPR036188">
    <property type="entry name" value="FAD/NAD-bd_sf"/>
</dbReference>
<comment type="caution">
    <text evidence="7">The sequence shown here is derived from an EMBL/GenBank/DDBJ whole genome shotgun (WGS) entry which is preliminary data.</text>
</comment>
<evidence type="ECO:0000259" key="6">
    <source>
        <dbReference type="Pfam" id="PF01266"/>
    </source>
</evidence>
<dbReference type="EMBL" id="BDRX01000006">
    <property type="protein sequence ID" value="GBF88702.1"/>
    <property type="molecule type" value="Genomic_DNA"/>
</dbReference>
<dbReference type="PANTHER" id="PTHR10961:SF7">
    <property type="entry name" value="FAD DEPENDENT OXIDOREDUCTASE DOMAIN-CONTAINING PROTEIN"/>
    <property type="match status" value="1"/>
</dbReference>
<sequence>MAPARFETIVVGLGAHGSAALYNLAKWGSRVLGIERWEPGHPNGSHHGLTRITRQCYAEGAAYVPLLKYSFAAYKALERESKRRLFTRTGVLNVGEPLVAGALASAREHGLPHQMLDANQAEARFPGLRVPDGCPVLFEEAGGILEPEAMVAAHCAVAAYHGATIRTRERVLSWEPLGDGGVAVVTDAGARYEADRLVLSPGAWIGKLVPELAGLVTPQRVTVGWFQPLRPELFTPERLPVWLLQMPGERHLYGFPIFGGEPGFKIGNFPPDGATDPDTLDRAWRGAADEAPLRAALERFFPEAAGPFLRGGVCMFANTPDGHFLVDTHPRYPQVVLCSACSGHGFKLSPAIGLALAELARHGSCEAFEKEMGLHRLDPARPGVADALAKFQ</sequence>
<dbReference type="PANTHER" id="PTHR10961">
    <property type="entry name" value="PEROXISOMAL SARCOSINE OXIDASE"/>
    <property type="match status" value="1"/>
</dbReference>
<dbReference type="Gene3D" id="3.30.9.10">
    <property type="entry name" value="D-Amino Acid Oxidase, subunit A, domain 2"/>
    <property type="match status" value="1"/>
</dbReference>
<dbReference type="GO" id="GO:0050660">
    <property type="term" value="F:flavin adenine dinucleotide binding"/>
    <property type="evidence" value="ECO:0007669"/>
    <property type="project" value="InterPro"/>
</dbReference>
<dbReference type="AlphaFoldDB" id="A0A2V0NQ46"/>
<dbReference type="InParanoid" id="A0A2V0NQ46"/>
<organism evidence="7 8">
    <name type="scientific">Raphidocelis subcapitata</name>
    <dbReference type="NCBI Taxonomy" id="307507"/>
    <lineage>
        <taxon>Eukaryota</taxon>
        <taxon>Viridiplantae</taxon>
        <taxon>Chlorophyta</taxon>
        <taxon>core chlorophytes</taxon>
        <taxon>Chlorophyceae</taxon>
        <taxon>CS clade</taxon>
        <taxon>Sphaeropleales</taxon>
        <taxon>Selenastraceae</taxon>
        <taxon>Raphidocelis</taxon>
    </lineage>
</organism>
<dbReference type="InterPro" id="IPR045170">
    <property type="entry name" value="MTOX"/>
</dbReference>
<keyword evidence="8" id="KW-1185">Reference proteome</keyword>
<accession>A0A2V0NQ46</accession>
<dbReference type="GO" id="GO:0008115">
    <property type="term" value="F:sarcosine oxidase activity"/>
    <property type="evidence" value="ECO:0007669"/>
    <property type="project" value="TreeGrafter"/>
</dbReference>
<evidence type="ECO:0000256" key="3">
    <source>
        <dbReference type="ARBA" id="ARBA00022630"/>
    </source>
</evidence>
<keyword evidence="3" id="KW-0285">Flavoprotein</keyword>
<name>A0A2V0NQ46_9CHLO</name>
<gene>
    <name evidence="7" type="ORF">Rsub_01601</name>
</gene>
<evidence type="ECO:0000256" key="1">
    <source>
        <dbReference type="ARBA" id="ARBA00001974"/>
    </source>
</evidence>
<dbReference type="STRING" id="307507.A0A2V0NQ46"/>
<proteinExistence type="inferred from homology"/>
<feature type="domain" description="FAD dependent oxidoreductase" evidence="6">
    <location>
        <begin position="8"/>
        <end position="359"/>
    </location>
</feature>
<keyword evidence="5" id="KW-0560">Oxidoreductase</keyword>
<comment type="cofactor">
    <cofactor evidence="1">
        <name>FAD</name>
        <dbReference type="ChEBI" id="CHEBI:57692"/>
    </cofactor>
</comment>
<protein>
    <submittedName>
        <fullName evidence="7">N-methyltryptophan oxidase</fullName>
    </submittedName>
</protein>
<dbReference type="Pfam" id="PF01266">
    <property type="entry name" value="DAO"/>
    <property type="match status" value="1"/>
</dbReference>